<evidence type="ECO:0000256" key="2">
    <source>
        <dbReference type="SAM" id="SignalP"/>
    </source>
</evidence>
<feature type="transmembrane region" description="Helical" evidence="1">
    <location>
        <begin position="100"/>
        <end position="122"/>
    </location>
</feature>
<dbReference type="Proteomes" id="UP000254925">
    <property type="component" value="Unassembled WGS sequence"/>
</dbReference>
<keyword evidence="1" id="KW-0472">Membrane</keyword>
<feature type="transmembrane region" description="Helical" evidence="1">
    <location>
        <begin position="44"/>
        <end position="63"/>
    </location>
</feature>
<sequence length="154" mass="15083">MVAVLLALLIGAVAGLRSMTAPAAVSWAAALGLLHLEGTWLAFLGYRATPWILTVLAIGELIVDKLPSTPSRKEPAGFGTRIVTGVLSGAAIGASGGSLWGGLAAGAVGAVAGTLGGATVRARLAKALGKDRPAALIEDAVAVLGSALIVGAIP</sequence>
<dbReference type="AlphaFoldDB" id="A0A370HKA4"/>
<comment type="caution">
    <text evidence="3">The sequence shown here is derived from an EMBL/GenBank/DDBJ whole genome shotgun (WGS) entry which is preliminary data.</text>
</comment>
<keyword evidence="2" id="KW-0732">Signal</keyword>
<accession>A0A370HKA4</accession>
<feature type="signal peptide" evidence="2">
    <location>
        <begin position="1"/>
        <end position="23"/>
    </location>
</feature>
<evidence type="ECO:0000313" key="4">
    <source>
        <dbReference type="Proteomes" id="UP000254925"/>
    </source>
</evidence>
<feature type="chain" id="PRO_5016653812" evidence="2">
    <location>
        <begin position="24"/>
        <end position="154"/>
    </location>
</feature>
<evidence type="ECO:0000313" key="3">
    <source>
        <dbReference type="EMBL" id="RDI58501.1"/>
    </source>
</evidence>
<feature type="transmembrane region" description="Helical" evidence="1">
    <location>
        <begin position="75"/>
        <end position="94"/>
    </location>
</feature>
<dbReference type="EMBL" id="QQBB01000005">
    <property type="protein sequence ID" value="RDI58501.1"/>
    <property type="molecule type" value="Genomic_DNA"/>
</dbReference>
<keyword evidence="1" id="KW-0812">Transmembrane</keyword>
<proteinExistence type="predicted"/>
<name>A0A370HKA4_9HYPH</name>
<keyword evidence="1" id="KW-1133">Transmembrane helix</keyword>
<keyword evidence="4" id="KW-1185">Reference proteome</keyword>
<reference evidence="3 4" key="1">
    <citation type="submission" date="2018-07" db="EMBL/GenBank/DDBJ databases">
        <title>Genomic Encyclopedia of Type Strains, Phase IV (KMG-IV): sequencing the most valuable type-strain genomes for metagenomic binning, comparative biology and taxonomic classification.</title>
        <authorList>
            <person name="Goeker M."/>
        </authorList>
    </citation>
    <scope>NUCLEOTIDE SEQUENCE [LARGE SCALE GENOMIC DNA]</scope>
    <source>
        <strain evidence="3 4">DSM 14364</strain>
    </source>
</reference>
<organism evidence="3 4">
    <name type="scientific">Microvirga subterranea</name>
    <dbReference type="NCBI Taxonomy" id="186651"/>
    <lineage>
        <taxon>Bacteria</taxon>
        <taxon>Pseudomonadati</taxon>
        <taxon>Pseudomonadota</taxon>
        <taxon>Alphaproteobacteria</taxon>
        <taxon>Hyphomicrobiales</taxon>
        <taxon>Methylobacteriaceae</taxon>
        <taxon>Microvirga</taxon>
    </lineage>
</organism>
<evidence type="ECO:0000256" key="1">
    <source>
        <dbReference type="SAM" id="Phobius"/>
    </source>
</evidence>
<gene>
    <name evidence="3" type="ORF">DES45_10522</name>
</gene>
<protein>
    <submittedName>
        <fullName evidence="3">Putative membrane protein</fullName>
    </submittedName>
</protein>